<dbReference type="RefSeq" id="WP_379874374.1">
    <property type="nucleotide sequence ID" value="NZ_JBHTBH010000023.1"/>
</dbReference>
<keyword evidence="4" id="KW-0378">Hydrolase</keyword>
<feature type="transmembrane region" description="Helical" evidence="2">
    <location>
        <begin position="80"/>
        <end position="101"/>
    </location>
</feature>
<feature type="domain" description="Schlafen group 3-like DNA/RNA helicase" evidence="3">
    <location>
        <begin position="341"/>
        <end position="496"/>
    </location>
</feature>
<feature type="transmembrane region" description="Helical" evidence="2">
    <location>
        <begin position="55"/>
        <end position="74"/>
    </location>
</feature>
<keyword evidence="2" id="KW-1133">Transmembrane helix</keyword>
<accession>A0ABW2KNL4</accession>
<feature type="compositionally biased region" description="Low complexity" evidence="1">
    <location>
        <begin position="185"/>
        <end position="194"/>
    </location>
</feature>
<dbReference type="EMBL" id="JBHTBH010000023">
    <property type="protein sequence ID" value="MFC7331497.1"/>
    <property type="molecule type" value="Genomic_DNA"/>
</dbReference>
<reference evidence="5" key="1">
    <citation type="journal article" date="2019" name="Int. J. Syst. Evol. Microbiol.">
        <title>The Global Catalogue of Microorganisms (GCM) 10K type strain sequencing project: providing services to taxonomists for standard genome sequencing and annotation.</title>
        <authorList>
            <consortium name="The Broad Institute Genomics Platform"/>
            <consortium name="The Broad Institute Genome Sequencing Center for Infectious Disease"/>
            <person name="Wu L."/>
            <person name="Ma J."/>
        </authorList>
    </citation>
    <scope>NUCLEOTIDE SEQUENCE [LARGE SCALE GENOMIC DNA]</scope>
    <source>
        <strain evidence="5">CGMCC 4.7382</strain>
    </source>
</reference>
<keyword evidence="4" id="KW-0347">Helicase</keyword>
<dbReference type="SUPFAM" id="SSF52540">
    <property type="entry name" value="P-loop containing nucleoside triphosphate hydrolases"/>
    <property type="match status" value="1"/>
</dbReference>
<evidence type="ECO:0000313" key="5">
    <source>
        <dbReference type="Proteomes" id="UP001596540"/>
    </source>
</evidence>
<keyword evidence="2" id="KW-0472">Membrane</keyword>
<feature type="region of interest" description="Disordered" evidence="1">
    <location>
        <begin position="177"/>
        <end position="200"/>
    </location>
</feature>
<dbReference type="Proteomes" id="UP001596540">
    <property type="component" value="Unassembled WGS sequence"/>
</dbReference>
<keyword evidence="5" id="KW-1185">Reference proteome</keyword>
<name>A0ABW2KNL4_9ACTN</name>
<protein>
    <submittedName>
        <fullName evidence="4">DNA/RNA helicase domain-containing protein</fullName>
    </submittedName>
</protein>
<keyword evidence="2" id="KW-0812">Transmembrane</keyword>
<sequence>MNTRNPTTTRTSEAQALGLDQVRDRLPKWEEIRARLHAADADALRNRLRLQAAPWAVAAAVTAIGLIQELAIHACGGDRTAVVLPSAAATGAAIAATLAVLRSRLTAAWAWLSEVRAWVAAHPVRALVCASAAWVWLLAAALAGPQAWEQLLAAGLGALYALAAHWWRTHRIGYPATHTDPDQPAEPVTETTVEPVEEGESDPIVRRWADYIAGPQGVLPDTYLSGATETPTGTAYRLHLVPGKHTLTTAINALPRISSGLGRGQTNLIISARPPSREDPDPDPAVLELQVVTNSPIKDTVFLDRPTFDAGRGAVLLGPYADGSGWAPWRMYSENSGWGGFVVGGMGSGKSGLLESLAYSAMASGTTVVWYLDPQGGTSSPALADQADWAVLNPEHWEAYYEAVADIVHYRSKENSVEGWSGFTPSPERPGLMVIIDECHEVWADKNLAKKWGKIARISRKVGVMIIGASQIYTVDTFGGDRALRSAMTKGNVVIMRTTESVDAQLIPGFAADPSALPEMPGYGYTIASAELGGRTAPFRVAWQPSSEAVARKVGLPEADSIRARMAALEGRAVLDEIASAAAGEAYARRREIHTADREAARRELDELRAGRRAKKSTTAKPAAATAAVEEEEYADVPVFPAALTLAPVQEAEPEGLTGLRRRVYDVIVAGVTQTGDIEAATGGSKRGVRNALIWLEANRYIANPARGVYALAASPQRATA</sequence>
<dbReference type="Gene3D" id="3.40.50.300">
    <property type="entry name" value="P-loop containing nucleotide triphosphate hydrolases"/>
    <property type="match status" value="1"/>
</dbReference>
<keyword evidence="4" id="KW-0067">ATP-binding</keyword>
<dbReference type="GO" id="GO:0004386">
    <property type="term" value="F:helicase activity"/>
    <property type="evidence" value="ECO:0007669"/>
    <property type="project" value="UniProtKB-KW"/>
</dbReference>
<comment type="caution">
    <text evidence="4">The sequence shown here is derived from an EMBL/GenBank/DDBJ whole genome shotgun (WGS) entry which is preliminary data.</text>
</comment>
<dbReference type="InterPro" id="IPR027417">
    <property type="entry name" value="P-loop_NTPase"/>
</dbReference>
<organism evidence="4 5">
    <name type="scientific">Marinactinospora rubrisoli</name>
    <dbReference type="NCBI Taxonomy" id="2715399"/>
    <lineage>
        <taxon>Bacteria</taxon>
        <taxon>Bacillati</taxon>
        <taxon>Actinomycetota</taxon>
        <taxon>Actinomycetes</taxon>
        <taxon>Streptosporangiales</taxon>
        <taxon>Nocardiopsidaceae</taxon>
        <taxon>Marinactinospora</taxon>
    </lineage>
</organism>
<keyword evidence="4" id="KW-0547">Nucleotide-binding</keyword>
<evidence type="ECO:0000256" key="1">
    <source>
        <dbReference type="SAM" id="MobiDB-lite"/>
    </source>
</evidence>
<gene>
    <name evidence="4" type="ORF">ACFQRF_27505</name>
</gene>
<feature type="transmembrane region" description="Helical" evidence="2">
    <location>
        <begin position="122"/>
        <end position="144"/>
    </location>
</feature>
<dbReference type="InterPro" id="IPR018647">
    <property type="entry name" value="SLFN_3-like_DNA/RNA_helicase"/>
</dbReference>
<proteinExistence type="predicted"/>
<evidence type="ECO:0000259" key="3">
    <source>
        <dbReference type="Pfam" id="PF09848"/>
    </source>
</evidence>
<dbReference type="Pfam" id="PF09848">
    <property type="entry name" value="SLFN-g3_helicase"/>
    <property type="match status" value="1"/>
</dbReference>
<evidence type="ECO:0000256" key="2">
    <source>
        <dbReference type="SAM" id="Phobius"/>
    </source>
</evidence>
<evidence type="ECO:0000313" key="4">
    <source>
        <dbReference type="EMBL" id="MFC7331497.1"/>
    </source>
</evidence>